<name>A0ABD3ETA2_9STRA</name>
<dbReference type="SMART" id="SM00053">
    <property type="entry name" value="DYNc"/>
    <property type="match status" value="1"/>
</dbReference>
<keyword evidence="2" id="KW-0342">GTP-binding</keyword>
<dbReference type="AlphaFoldDB" id="A0ABD3ETA2"/>
<keyword evidence="3" id="KW-0175">Coiled coil</keyword>
<dbReference type="Gene3D" id="3.40.50.300">
    <property type="entry name" value="P-loop containing nucleotide triphosphate hydrolases"/>
    <property type="match status" value="1"/>
</dbReference>
<keyword evidence="1" id="KW-0547">Nucleotide-binding</keyword>
<dbReference type="SUPFAM" id="SSF52540">
    <property type="entry name" value="P-loop containing nucleoside triphosphate hydrolases"/>
    <property type="match status" value="1"/>
</dbReference>
<evidence type="ECO:0000256" key="2">
    <source>
        <dbReference type="ARBA" id="ARBA00023134"/>
    </source>
</evidence>
<evidence type="ECO:0000256" key="4">
    <source>
        <dbReference type="SAM" id="MobiDB-lite"/>
    </source>
</evidence>
<sequence length="786" mass="87821">MNSLDDKFVVIDDKSSSTEKTVDPQAQVDSTTEKPPTSVDAPPLPSGISAAVLSGYVGNFYRVVEGVANVLQDEELALPQIVVIGQESSGKSSVLESLAMMPLFPRDRDLCTRMPIHLKMRHVSQAEADESAELMPHRPPLDTHQIKMKLVYADGREPVESEKNFTAEEAAELMSKWMEQIITEEDEEKKLQGVADHVLEIEVRSSKVPNLNLIDLPGIVAGRLVDEPDDMMQRTRALVEKYLQLPHTLVLAVIPAFERVRNSQAFQLVQQFNLMDKTIGVLTMVDRAMDATDPEGPLGEVKNRLDGTSRDIVYLKEGYVAVMNRDTRLSPELALDEFKAEENAWLEENLPGYIGRGLASSSVLATKLEKMLADHVRASWVPQTLEKINSERTEVGKDLLKLGPEAEKVVSNFQASASRTAAYDQMMEIMTPILPGLLKAVDADILQLTALIHDDFLHSRKEHKLILAATEEKKQRFVFSCLLAPAQLLMDSQRMYLADHLDQILKNIVLAIVNLVQKMISTPVEPKDQEISTTFERFSNLHLFFSGILWERLNELLLNEEELLQRLEKSFLEFDPDQATMVKIPNKVQLPAMESVTELKSLACSVELYLSSKGFNNSSFNELYLSQQEWKEDPLSRGVARLVISSVAPTLTPAKASASTWTFPTQPDKPQPIPTQFGFGTTASVIPPKPTPVWNAPVGSRSVSEFDSRLYFALTTHVVTPLLKSISDVSELTRKMQQYVVCTSKDKANDLFLFRESTSDERKKLKKVMEQLDAAAKGLQATSSFP</sequence>
<dbReference type="InterPro" id="IPR022812">
    <property type="entry name" value="Dynamin"/>
</dbReference>
<dbReference type="InterPro" id="IPR030381">
    <property type="entry name" value="G_DYNAMIN_dom"/>
</dbReference>
<dbReference type="Proteomes" id="UP001632037">
    <property type="component" value="Unassembled WGS sequence"/>
</dbReference>
<keyword evidence="7" id="KW-1185">Reference proteome</keyword>
<feature type="domain" description="Dynamin-type G" evidence="5">
    <location>
        <begin position="75"/>
        <end position="382"/>
    </location>
</feature>
<feature type="coiled-coil region" evidence="3">
    <location>
        <begin position="755"/>
        <end position="782"/>
    </location>
</feature>
<dbReference type="PRINTS" id="PR00195">
    <property type="entry name" value="DYNAMIN"/>
</dbReference>
<dbReference type="Pfam" id="PF01031">
    <property type="entry name" value="Dynamin_M"/>
    <property type="match status" value="1"/>
</dbReference>
<organism evidence="6 7">
    <name type="scientific">Phytophthora oleae</name>
    <dbReference type="NCBI Taxonomy" id="2107226"/>
    <lineage>
        <taxon>Eukaryota</taxon>
        <taxon>Sar</taxon>
        <taxon>Stramenopiles</taxon>
        <taxon>Oomycota</taxon>
        <taxon>Peronosporomycetes</taxon>
        <taxon>Peronosporales</taxon>
        <taxon>Peronosporaceae</taxon>
        <taxon>Phytophthora</taxon>
    </lineage>
</organism>
<proteinExistence type="predicted"/>
<accession>A0ABD3ETA2</accession>
<evidence type="ECO:0000256" key="1">
    <source>
        <dbReference type="ARBA" id="ARBA00022741"/>
    </source>
</evidence>
<dbReference type="InterPro" id="IPR000375">
    <property type="entry name" value="Dynamin_stalk"/>
</dbReference>
<evidence type="ECO:0000259" key="5">
    <source>
        <dbReference type="PROSITE" id="PS51718"/>
    </source>
</evidence>
<comment type="caution">
    <text evidence="6">The sequence shown here is derived from an EMBL/GenBank/DDBJ whole genome shotgun (WGS) entry which is preliminary data.</text>
</comment>
<dbReference type="PANTHER" id="PTHR11566:SF21">
    <property type="entry name" value="DYNAMIN RELATED PROTEIN 1, ISOFORM A"/>
    <property type="match status" value="1"/>
</dbReference>
<reference evidence="6 7" key="1">
    <citation type="submission" date="2024-09" db="EMBL/GenBank/DDBJ databases">
        <title>Genome sequencing and assembly of Phytophthora oleae, isolate VK10A, causative agent of rot of olive drupes.</title>
        <authorList>
            <person name="Conti Taguali S."/>
            <person name="Riolo M."/>
            <person name="La Spada F."/>
            <person name="Cacciola S.O."/>
            <person name="Dionisio G."/>
        </authorList>
    </citation>
    <scope>NUCLEOTIDE SEQUENCE [LARGE SCALE GENOMIC DNA]</scope>
    <source>
        <strain evidence="6 7">VK10A</strain>
    </source>
</reference>
<dbReference type="EMBL" id="JBIMZQ010000063">
    <property type="protein sequence ID" value="KAL3657576.1"/>
    <property type="molecule type" value="Genomic_DNA"/>
</dbReference>
<dbReference type="InterPro" id="IPR001401">
    <property type="entry name" value="Dynamin_GTPase"/>
</dbReference>
<dbReference type="Pfam" id="PF00350">
    <property type="entry name" value="Dynamin_N"/>
    <property type="match status" value="1"/>
</dbReference>
<dbReference type="PROSITE" id="PS51718">
    <property type="entry name" value="G_DYNAMIN_2"/>
    <property type="match status" value="1"/>
</dbReference>
<evidence type="ECO:0000313" key="6">
    <source>
        <dbReference type="EMBL" id="KAL3657576.1"/>
    </source>
</evidence>
<dbReference type="PANTHER" id="PTHR11566">
    <property type="entry name" value="DYNAMIN"/>
    <property type="match status" value="1"/>
</dbReference>
<evidence type="ECO:0000256" key="3">
    <source>
        <dbReference type="SAM" id="Coils"/>
    </source>
</evidence>
<feature type="region of interest" description="Disordered" evidence="4">
    <location>
        <begin position="13"/>
        <end position="44"/>
    </location>
</feature>
<dbReference type="InterPro" id="IPR027417">
    <property type="entry name" value="P-loop_NTPase"/>
</dbReference>
<evidence type="ECO:0000313" key="7">
    <source>
        <dbReference type="Proteomes" id="UP001632037"/>
    </source>
</evidence>
<dbReference type="InterPro" id="IPR045063">
    <property type="entry name" value="Dynamin_N"/>
</dbReference>
<gene>
    <name evidence="6" type="ORF">V7S43_017543</name>
</gene>
<feature type="compositionally biased region" description="Basic and acidic residues" evidence="4">
    <location>
        <begin position="13"/>
        <end position="22"/>
    </location>
</feature>
<protein>
    <recommendedName>
        <fullName evidence="5">Dynamin-type G domain-containing protein</fullName>
    </recommendedName>
</protein>